<organism evidence="4 6">
    <name type="scientific">Rotaria magnacalcarata</name>
    <dbReference type="NCBI Taxonomy" id="392030"/>
    <lineage>
        <taxon>Eukaryota</taxon>
        <taxon>Metazoa</taxon>
        <taxon>Spiralia</taxon>
        <taxon>Gnathifera</taxon>
        <taxon>Rotifera</taxon>
        <taxon>Eurotatoria</taxon>
        <taxon>Bdelloidea</taxon>
        <taxon>Philodinida</taxon>
        <taxon>Philodinidae</taxon>
        <taxon>Rotaria</taxon>
    </lineage>
</organism>
<feature type="domain" description="DNA2/NAM7 helicase helicase" evidence="2">
    <location>
        <begin position="484"/>
        <end position="565"/>
    </location>
</feature>
<comment type="caution">
    <text evidence="4">The sequence shown here is derived from an EMBL/GenBank/DDBJ whole genome shotgun (WGS) entry which is preliminary data.</text>
</comment>
<evidence type="ECO:0000313" key="6">
    <source>
        <dbReference type="Proteomes" id="UP000663842"/>
    </source>
</evidence>
<evidence type="ECO:0000259" key="3">
    <source>
        <dbReference type="Pfam" id="PF13087"/>
    </source>
</evidence>
<dbReference type="CDD" id="cd18808">
    <property type="entry name" value="SF1_C_Upf1"/>
    <property type="match status" value="1"/>
</dbReference>
<dbReference type="Proteomes" id="UP000663866">
    <property type="component" value="Unassembled WGS sequence"/>
</dbReference>
<accession>A0A819W1F5</accession>
<dbReference type="InterPro" id="IPR041679">
    <property type="entry name" value="DNA2/NAM7-like_C"/>
</dbReference>
<dbReference type="InterPro" id="IPR045055">
    <property type="entry name" value="DNA2/NAM7-like"/>
</dbReference>
<evidence type="ECO:0000313" key="7">
    <source>
        <dbReference type="Proteomes" id="UP000663866"/>
    </source>
</evidence>
<evidence type="ECO:0000256" key="1">
    <source>
        <dbReference type="SAM" id="MobiDB-lite"/>
    </source>
</evidence>
<evidence type="ECO:0000313" key="4">
    <source>
        <dbReference type="EMBL" id="CAF4118662.1"/>
    </source>
</evidence>
<reference evidence="4" key="1">
    <citation type="submission" date="2021-02" db="EMBL/GenBank/DDBJ databases">
        <authorList>
            <person name="Nowell W R."/>
        </authorList>
    </citation>
    <scope>NUCLEOTIDE SEQUENCE</scope>
</reference>
<dbReference type="Gene3D" id="3.40.50.300">
    <property type="entry name" value="P-loop containing nucleotide triphosphate hydrolases"/>
    <property type="match status" value="2"/>
</dbReference>
<dbReference type="GO" id="GO:0001147">
    <property type="term" value="F:transcription termination site sequence-specific DNA binding"/>
    <property type="evidence" value="ECO:0007669"/>
    <property type="project" value="TreeGrafter"/>
</dbReference>
<evidence type="ECO:0000313" key="5">
    <source>
        <dbReference type="EMBL" id="CAF4131464.1"/>
    </source>
</evidence>
<dbReference type="Pfam" id="PF13086">
    <property type="entry name" value="AAA_11"/>
    <property type="match status" value="2"/>
</dbReference>
<dbReference type="PANTHER" id="PTHR10887">
    <property type="entry name" value="DNA2/NAM7 HELICASE FAMILY"/>
    <property type="match status" value="1"/>
</dbReference>
<dbReference type="InterPro" id="IPR047187">
    <property type="entry name" value="SF1_C_Upf1"/>
</dbReference>
<sequence length="859" mass="98464">MEVGEYLYSGNAWFKEHLDGIDAHLWRRARKMFLFKQNLSSALNLFNFDYRAIENISKPEGTVLNGSRDTALGSRPEGEFRPGQLWADDAKNSIRTLLDRIVTRWIPQHLLPRRINYQRLHRSLTPVPLNHTNHNVENFNVEQALRAYQECLVPLHYHELWSEIVNDFKNVDVTLNQRTTDINFQQFYNKQTLDEEEDSALIFGTNRVTFADNYNALSRNIGLFDLVLIEINHKTYFGMIVHAEQTKVKVASREECLNNNYASNTNSNELQFDLHTTIGIYVSRECSDAIQNYRKENKDKKLPIIKLSNITSSRRMISAIHNIHEWPQYRSLLKPMTEDLYFQLPQGYDPVNVIPEYGFNKSQSEAIAIAEYMFDDLQEHLHMVHGPPGTGKSRTIAGIVLKLLRKLPESGRKEKILLCAPSNNACDELCRRILDEIKKQDFPYRRGTLVRVACQPPDDYRLCNYFLDFMILQDIVNVLKTEQNPSPKIAQETESRILKHAKIVISTLNYCGSTRLQPLKATTGFVIIDEACQSLEADLLLSLRFKCTKIMLVGDPLQLPPCVLSDAGKIHGLSRSLYARLHSNFEEHPNGPITMLDTQYRMHPDICQFPSEHFYTHRLLTDVSVAKRMRHFPFKPLYVYNMTQSVQSSDDASSSFNESEAKYIRAFCESLISHLAAPGNPVSSDSEDNDDSDDDEDSEDDDDSTTTSSSNSTHNVADDEDAYDENTERKYLRPIPISDPRSIAIQKRIAIITPYKAQVRLLRSYLPPYIEIMTVDGSQGKEKDIVIVSCVRSGGTIGFLEDTHRVNVMLTRPKNGLYVVGNLTQLANQNECWKAFVDHARINNIISDRVMLPPELPYR</sequence>
<dbReference type="AlphaFoldDB" id="A0A819W1F5"/>
<feature type="domain" description="DNA2/NAM7 helicase-like C-terminal" evidence="3">
    <location>
        <begin position="745"/>
        <end position="822"/>
    </location>
</feature>
<name>A0A819W1F5_9BILA</name>
<keyword evidence="7" id="KW-1185">Reference proteome</keyword>
<dbReference type="EMBL" id="CAJOBF010003982">
    <property type="protein sequence ID" value="CAF4118662.1"/>
    <property type="molecule type" value="Genomic_DNA"/>
</dbReference>
<dbReference type="InterPro" id="IPR027417">
    <property type="entry name" value="P-loop_NTPase"/>
</dbReference>
<feature type="domain" description="DNA2/NAM7 helicase helicase" evidence="2">
    <location>
        <begin position="359"/>
        <end position="452"/>
    </location>
</feature>
<dbReference type="InterPro" id="IPR041677">
    <property type="entry name" value="DNA2/NAM7_AAA_11"/>
</dbReference>
<evidence type="ECO:0000259" key="2">
    <source>
        <dbReference type="Pfam" id="PF13086"/>
    </source>
</evidence>
<dbReference type="Pfam" id="PF13087">
    <property type="entry name" value="AAA_12"/>
    <property type="match status" value="2"/>
</dbReference>
<dbReference type="EMBL" id="CAJOBG010004908">
    <property type="protein sequence ID" value="CAF4131464.1"/>
    <property type="molecule type" value="Genomic_DNA"/>
</dbReference>
<dbReference type="Proteomes" id="UP000663842">
    <property type="component" value="Unassembled WGS sequence"/>
</dbReference>
<gene>
    <name evidence="5" type="ORF">OVN521_LOCUS22536</name>
    <name evidence="4" type="ORF">UXM345_LOCUS23268</name>
</gene>
<dbReference type="PANTHER" id="PTHR10887:SF495">
    <property type="entry name" value="HELICASE SENATAXIN ISOFORM X1-RELATED"/>
    <property type="match status" value="1"/>
</dbReference>
<protein>
    <submittedName>
        <fullName evidence="4">Uncharacterized protein</fullName>
    </submittedName>
</protein>
<dbReference type="SUPFAM" id="SSF52540">
    <property type="entry name" value="P-loop containing nucleoside triphosphate hydrolases"/>
    <property type="match status" value="1"/>
</dbReference>
<feature type="compositionally biased region" description="Acidic residues" evidence="1">
    <location>
        <begin position="685"/>
        <end position="704"/>
    </location>
</feature>
<proteinExistence type="predicted"/>
<dbReference type="GO" id="GO:0004386">
    <property type="term" value="F:helicase activity"/>
    <property type="evidence" value="ECO:0007669"/>
    <property type="project" value="InterPro"/>
</dbReference>
<dbReference type="CDD" id="cd18042">
    <property type="entry name" value="DEXXQc_SETX"/>
    <property type="match status" value="1"/>
</dbReference>
<feature type="region of interest" description="Disordered" evidence="1">
    <location>
        <begin position="677"/>
        <end position="733"/>
    </location>
</feature>
<dbReference type="GO" id="GO:0016604">
    <property type="term" value="C:nuclear body"/>
    <property type="evidence" value="ECO:0007669"/>
    <property type="project" value="TreeGrafter"/>
</dbReference>
<feature type="domain" description="DNA2/NAM7 helicase-like C-terminal" evidence="3">
    <location>
        <begin position="573"/>
        <end position="676"/>
    </location>
</feature>
<dbReference type="GO" id="GO:0006369">
    <property type="term" value="P:termination of RNA polymerase II transcription"/>
    <property type="evidence" value="ECO:0007669"/>
    <property type="project" value="TreeGrafter"/>
</dbReference>